<feature type="transmembrane region" description="Helical" evidence="6">
    <location>
        <begin position="21"/>
        <end position="40"/>
    </location>
</feature>
<protein>
    <submittedName>
        <fullName evidence="8">ABC-2 type transport system permease protein</fullName>
    </submittedName>
</protein>
<keyword evidence="9" id="KW-1185">Reference proteome</keyword>
<evidence type="ECO:0000259" key="7">
    <source>
        <dbReference type="Pfam" id="PF12698"/>
    </source>
</evidence>
<dbReference type="EMBL" id="JADOUF010000001">
    <property type="protein sequence ID" value="MBG6135614.1"/>
    <property type="molecule type" value="Genomic_DNA"/>
</dbReference>
<keyword evidence="4 6" id="KW-1133">Transmembrane helix</keyword>
<organism evidence="8 9">
    <name type="scientific">Longispora fulva</name>
    <dbReference type="NCBI Taxonomy" id="619741"/>
    <lineage>
        <taxon>Bacteria</taxon>
        <taxon>Bacillati</taxon>
        <taxon>Actinomycetota</taxon>
        <taxon>Actinomycetes</taxon>
        <taxon>Micromonosporales</taxon>
        <taxon>Micromonosporaceae</taxon>
        <taxon>Longispora</taxon>
    </lineage>
</organism>
<evidence type="ECO:0000256" key="3">
    <source>
        <dbReference type="ARBA" id="ARBA00022692"/>
    </source>
</evidence>
<evidence type="ECO:0000313" key="8">
    <source>
        <dbReference type="EMBL" id="MBG6135614.1"/>
    </source>
</evidence>
<evidence type="ECO:0000256" key="2">
    <source>
        <dbReference type="ARBA" id="ARBA00022475"/>
    </source>
</evidence>
<comment type="subcellular location">
    <subcellularLocation>
        <location evidence="1">Cell membrane</location>
        <topology evidence="1">Multi-pass membrane protein</topology>
    </subcellularLocation>
</comment>
<evidence type="ECO:0000256" key="1">
    <source>
        <dbReference type="ARBA" id="ARBA00004651"/>
    </source>
</evidence>
<proteinExistence type="predicted"/>
<dbReference type="Pfam" id="PF12698">
    <property type="entry name" value="ABC2_membrane_3"/>
    <property type="match status" value="1"/>
</dbReference>
<feature type="transmembrane region" description="Helical" evidence="6">
    <location>
        <begin position="247"/>
        <end position="271"/>
    </location>
</feature>
<accession>A0A8J7GM80</accession>
<gene>
    <name evidence="8" type="ORF">IW245_001808</name>
</gene>
<dbReference type="InterPro" id="IPR013525">
    <property type="entry name" value="ABC2_TM"/>
</dbReference>
<comment type="caution">
    <text evidence="8">The sequence shown here is derived from an EMBL/GenBank/DDBJ whole genome shotgun (WGS) entry which is preliminary data.</text>
</comment>
<feature type="transmembrane region" description="Helical" evidence="6">
    <location>
        <begin position="277"/>
        <end position="298"/>
    </location>
</feature>
<feature type="domain" description="ABC-2 type transporter transmembrane" evidence="7">
    <location>
        <begin position="21"/>
        <end position="380"/>
    </location>
</feature>
<keyword evidence="5 6" id="KW-0472">Membrane</keyword>
<dbReference type="GO" id="GO:0140359">
    <property type="term" value="F:ABC-type transporter activity"/>
    <property type="evidence" value="ECO:0007669"/>
    <property type="project" value="InterPro"/>
</dbReference>
<evidence type="ECO:0000313" key="9">
    <source>
        <dbReference type="Proteomes" id="UP000622552"/>
    </source>
</evidence>
<dbReference type="PANTHER" id="PTHR30294:SF29">
    <property type="entry name" value="MULTIDRUG ABC TRANSPORTER PERMEASE YBHS-RELATED"/>
    <property type="match status" value="1"/>
</dbReference>
<dbReference type="Gene3D" id="3.40.1710.10">
    <property type="entry name" value="abc type-2 transporter like domain"/>
    <property type="match status" value="1"/>
</dbReference>
<dbReference type="RefSeq" id="WP_197002703.1">
    <property type="nucleotide sequence ID" value="NZ_BONS01000002.1"/>
</dbReference>
<evidence type="ECO:0000256" key="5">
    <source>
        <dbReference type="ARBA" id="ARBA00023136"/>
    </source>
</evidence>
<dbReference type="Proteomes" id="UP000622552">
    <property type="component" value="Unassembled WGS sequence"/>
</dbReference>
<feature type="transmembrane region" description="Helical" evidence="6">
    <location>
        <begin position="310"/>
        <end position="327"/>
    </location>
</feature>
<dbReference type="GO" id="GO:0005886">
    <property type="term" value="C:plasma membrane"/>
    <property type="evidence" value="ECO:0007669"/>
    <property type="project" value="UniProtKB-SubCell"/>
</dbReference>
<keyword evidence="3 6" id="KW-0812">Transmembrane</keyword>
<feature type="transmembrane region" description="Helical" evidence="6">
    <location>
        <begin position="199"/>
        <end position="222"/>
    </location>
</feature>
<name>A0A8J7GM80_9ACTN</name>
<evidence type="ECO:0000256" key="4">
    <source>
        <dbReference type="ARBA" id="ARBA00022989"/>
    </source>
</evidence>
<keyword evidence="2" id="KW-1003">Cell membrane</keyword>
<feature type="transmembrane region" description="Helical" evidence="6">
    <location>
        <begin position="361"/>
        <end position="381"/>
    </location>
</feature>
<dbReference type="InterPro" id="IPR051449">
    <property type="entry name" value="ABC-2_transporter_component"/>
</dbReference>
<evidence type="ECO:0000256" key="6">
    <source>
        <dbReference type="SAM" id="Phobius"/>
    </source>
</evidence>
<dbReference type="AlphaFoldDB" id="A0A8J7GM80"/>
<reference evidence="8" key="1">
    <citation type="submission" date="2020-11" db="EMBL/GenBank/DDBJ databases">
        <title>Sequencing the genomes of 1000 actinobacteria strains.</title>
        <authorList>
            <person name="Klenk H.-P."/>
        </authorList>
    </citation>
    <scope>NUCLEOTIDE SEQUENCE</scope>
    <source>
        <strain evidence="8">DSM 45356</strain>
    </source>
</reference>
<dbReference type="PANTHER" id="PTHR30294">
    <property type="entry name" value="MEMBRANE COMPONENT OF ABC TRANSPORTER YHHJ-RELATED"/>
    <property type="match status" value="1"/>
</dbReference>
<sequence>MRAAFIIAGKDLRQHLRNTTMLLFALVLPLGLAFLFGSVLNDAGSGFHARFVVADEDHGPSATAFIDGTLVAVAKASTVDIQHVDTATEAARRVGSGKVDAAFVIPAGFSADTAAGRTATLRVIGGAGSEIASYMAREVAQAYAADVRSGQLAVAVTRAGGVEVGDPQQLAGRTQATQPELTLRTEVTAYRKELGTSTYYAAGSAVFFLFFVAMLSINGILLERGNATMTRLVVAPVPRPAILTGKLLSGVIIGLIAMTVLVATSTLLLGADWGDPLGVALLIVSLVLASTGLMALIASVAHSSEHGTNWMSGVTVLLGIFGGSFTPKAHLGPLAWLGYLTPHRWFLTGLSDLAGDGLRGAVVPVLVLLGVAAATFGLTLLRVGKVLSA</sequence>